<dbReference type="Proteomes" id="UP001530400">
    <property type="component" value="Unassembled WGS sequence"/>
</dbReference>
<evidence type="ECO:0000313" key="2">
    <source>
        <dbReference type="Proteomes" id="UP001530400"/>
    </source>
</evidence>
<evidence type="ECO:0008006" key="3">
    <source>
        <dbReference type="Google" id="ProtNLM"/>
    </source>
</evidence>
<proteinExistence type="predicted"/>
<accession>A0ABD3MX26</accession>
<evidence type="ECO:0000313" key="1">
    <source>
        <dbReference type="EMBL" id="KAL3768499.1"/>
    </source>
</evidence>
<keyword evidence="2" id="KW-1185">Reference proteome</keyword>
<dbReference type="AlphaFoldDB" id="A0ABD3MX26"/>
<gene>
    <name evidence="1" type="ORF">ACHAWO_008628</name>
</gene>
<comment type="caution">
    <text evidence="1">The sequence shown here is derived from an EMBL/GenBank/DDBJ whole genome shotgun (WGS) entry which is preliminary data.</text>
</comment>
<sequence>MQVKVMAREYDGPSTSVEVTAGKASSSCSLCHAGELYGPFTTRVSAFEALLGKSRDIPFSPLELAAEVRAEAACADDAEIDLSTWSFGGETPREAAARVVLRRLAVKWWAWYQEKSARSWLRTVPNDEWNVSGVEGCVRCIKACKYCKWVRGSRIHFWKIPVDRDHKGRLEEFRDGVKLWQLPGTTLPQGRRANVKTETWEQELLTRKKILRLWLCYYLELGVIKLVVPRFTVPKAGDDVKVVWDSKANGHNACIWAPSFLLGDSGDLEEMVVKWLSVPVDTYLKLGSPDEDYTQDAAIFFKSWQSDIDVGQQFNNFRANREDRPYLGVRMYRTQNDGSVEEEWFARYAVLHFGGRASPYVAGRMQRRILELCKGHPRDSLSRFGWDRVHLNLPTMRNWDPSLPRVLLLRADGEASQEVDYVDDNDIHPVTRGRDEVNAMLDAKQLRSRMNSLGNQADDKKFRRPLVSPNGIPKGDGNWKGFVSSVYNESPTSRGLFVQTME</sequence>
<organism evidence="1 2">
    <name type="scientific">Cyclotella atomus</name>
    <dbReference type="NCBI Taxonomy" id="382360"/>
    <lineage>
        <taxon>Eukaryota</taxon>
        <taxon>Sar</taxon>
        <taxon>Stramenopiles</taxon>
        <taxon>Ochrophyta</taxon>
        <taxon>Bacillariophyta</taxon>
        <taxon>Coscinodiscophyceae</taxon>
        <taxon>Thalassiosirophycidae</taxon>
        <taxon>Stephanodiscales</taxon>
        <taxon>Stephanodiscaceae</taxon>
        <taxon>Cyclotella</taxon>
    </lineage>
</organism>
<reference evidence="1 2" key="1">
    <citation type="submission" date="2024-10" db="EMBL/GenBank/DDBJ databases">
        <title>Updated reference genomes for cyclostephanoid diatoms.</title>
        <authorList>
            <person name="Roberts W.R."/>
            <person name="Alverson A.J."/>
        </authorList>
    </citation>
    <scope>NUCLEOTIDE SEQUENCE [LARGE SCALE GENOMIC DNA]</scope>
    <source>
        <strain evidence="1 2">AJA010-31</strain>
    </source>
</reference>
<dbReference type="EMBL" id="JALLPJ020001346">
    <property type="protein sequence ID" value="KAL3768499.1"/>
    <property type="molecule type" value="Genomic_DNA"/>
</dbReference>
<protein>
    <recommendedName>
        <fullName evidence="3">Aminotransferase-like plant mobile domain-containing protein</fullName>
    </recommendedName>
</protein>
<name>A0ABD3MX26_9STRA</name>